<dbReference type="InterPro" id="IPR037523">
    <property type="entry name" value="VOC_core"/>
</dbReference>
<dbReference type="STRING" id="377629.TERTU_3789"/>
<dbReference type="Proteomes" id="UP000009080">
    <property type="component" value="Chromosome"/>
</dbReference>
<protein>
    <submittedName>
        <fullName evidence="2">Glyoxalase family protein</fullName>
    </submittedName>
</protein>
<dbReference type="InterPro" id="IPR052393">
    <property type="entry name" value="Cadmium-induced_rsp"/>
</dbReference>
<evidence type="ECO:0000313" key="2">
    <source>
        <dbReference type="EMBL" id="ACR13751.1"/>
    </source>
</evidence>
<dbReference type="GO" id="GO:0046686">
    <property type="term" value="P:response to cadmium ion"/>
    <property type="evidence" value="ECO:0007669"/>
    <property type="project" value="TreeGrafter"/>
</dbReference>
<dbReference type="Pfam" id="PF00903">
    <property type="entry name" value="Glyoxalase"/>
    <property type="match status" value="1"/>
</dbReference>
<dbReference type="PANTHER" id="PTHR41294:SF1">
    <property type="entry name" value="CADMIUM-INDUCED PROTEIN CADI"/>
    <property type="match status" value="1"/>
</dbReference>
<dbReference type="EMBL" id="CP001614">
    <property type="protein sequence ID" value="ACR13751.1"/>
    <property type="molecule type" value="Genomic_DNA"/>
</dbReference>
<dbReference type="InterPro" id="IPR004360">
    <property type="entry name" value="Glyas_Fos-R_dOase_dom"/>
</dbReference>
<dbReference type="Gene3D" id="3.10.180.10">
    <property type="entry name" value="2,3-Dihydroxybiphenyl 1,2-Dioxygenase, domain 1"/>
    <property type="match status" value="1"/>
</dbReference>
<dbReference type="InterPro" id="IPR029068">
    <property type="entry name" value="Glyas_Bleomycin-R_OHBP_Dase"/>
</dbReference>
<name>C5BSU5_TERTT</name>
<keyword evidence="3" id="KW-1185">Reference proteome</keyword>
<gene>
    <name evidence="2" type="ordered locus">TERTU_3789</name>
</gene>
<dbReference type="eggNOG" id="COG0346">
    <property type="taxonomic scope" value="Bacteria"/>
</dbReference>
<dbReference type="HOGENOM" id="CLU_125391_0_0_6"/>
<proteinExistence type="predicted"/>
<dbReference type="OrthoDB" id="9789608at2"/>
<dbReference type="PROSITE" id="PS51819">
    <property type="entry name" value="VOC"/>
    <property type="match status" value="1"/>
</dbReference>
<accession>C5BSU5</accession>
<dbReference type="NCBIfam" id="NF041414">
    <property type="entry name" value="ArsI_CadI_VOC"/>
    <property type="match status" value="1"/>
</dbReference>
<dbReference type="InterPro" id="IPR049789">
    <property type="entry name" value="ArsI/CadI-like"/>
</dbReference>
<reference evidence="2 3" key="1">
    <citation type="journal article" date="2009" name="PLoS ONE">
        <title>The complete genome of Teredinibacter turnerae T7901: an intracellular endosymbiont of marine wood-boring bivalves (shipworms).</title>
        <authorList>
            <person name="Yang J.C."/>
            <person name="Madupu R."/>
            <person name="Durkin A.S."/>
            <person name="Ekborg N.A."/>
            <person name="Pedamallu C.S."/>
            <person name="Hostetler J.B."/>
            <person name="Radune D."/>
            <person name="Toms B.S."/>
            <person name="Henrissat B."/>
            <person name="Coutinho P.M."/>
            <person name="Schwarz S."/>
            <person name="Field L."/>
            <person name="Trindade-Silva A.E."/>
            <person name="Soares C.A.G."/>
            <person name="Elshahawi S."/>
            <person name="Hanora A."/>
            <person name="Schmidt E.W."/>
            <person name="Haygood M.G."/>
            <person name="Posfai J."/>
            <person name="Benner J."/>
            <person name="Madinger C."/>
            <person name="Nove J."/>
            <person name="Anton B."/>
            <person name="Chaudhary K."/>
            <person name="Foster J."/>
            <person name="Holman A."/>
            <person name="Kumar S."/>
            <person name="Lessard P.A."/>
            <person name="Luyten Y.A."/>
            <person name="Slatko B."/>
            <person name="Wood N."/>
            <person name="Wu B."/>
            <person name="Teplitski M."/>
            <person name="Mougous J.D."/>
            <person name="Ward N."/>
            <person name="Eisen J.A."/>
            <person name="Badger J.H."/>
            <person name="Distel D.L."/>
        </authorList>
    </citation>
    <scope>NUCLEOTIDE SEQUENCE [LARGE SCALE GENOMIC DNA]</scope>
    <source>
        <strain evidence="3">ATCC 39867 / T7901</strain>
    </source>
</reference>
<dbReference type="SUPFAM" id="SSF54593">
    <property type="entry name" value="Glyoxalase/Bleomycin resistance protein/Dihydroxybiphenyl dioxygenase"/>
    <property type="match status" value="1"/>
</dbReference>
<sequence>MPYFHVHLSVDNLATNIEFYSRLFGAQAHKIKSDYAKWLIEDLRLIFAISSRGDRPGLNHFGVQALSDEDLAVLRTRAINANEGTFVDEADARCCYAKSDKHWVSDPQGIPWEHFYTRADIDEFGDSVEAVADDEPPCCVPSPVQTGAAKGAECCTNSPEELLDRECC</sequence>
<dbReference type="AlphaFoldDB" id="C5BSU5"/>
<dbReference type="KEGG" id="ttu:TERTU_3789"/>
<feature type="domain" description="VOC" evidence="1">
    <location>
        <begin position="2"/>
        <end position="117"/>
    </location>
</feature>
<evidence type="ECO:0000313" key="3">
    <source>
        <dbReference type="Proteomes" id="UP000009080"/>
    </source>
</evidence>
<organism evidence="2 3">
    <name type="scientific">Teredinibacter turnerae (strain ATCC 39867 / T7901)</name>
    <dbReference type="NCBI Taxonomy" id="377629"/>
    <lineage>
        <taxon>Bacteria</taxon>
        <taxon>Pseudomonadati</taxon>
        <taxon>Pseudomonadota</taxon>
        <taxon>Gammaproteobacteria</taxon>
        <taxon>Cellvibrionales</taxon>
        <taxon>Cellvibrionaceae</taxon>
        <taxon>Teredinibacter</taxon>
    </lineage>
</organism>
<dbReference type="PANTHER" id="PTHR41294">
    <property type="entry name" value="CADMIUM-INDUCED PROTEIN CADI"/>
    <property type="match status" value="1"/>
</dbReference>
<dbReference type="RefSeq" id="WP_015819866.1">
    <property type="nucleotide sequence ID" value="NC_012997.1"/>
</dbReference>
<evidence type="ECO:0000259" key="1">
    <source>
        <dbReference type="PROSITE" id="PS51819"/>
    </source>
</evidence>